<sequence length="148" mass="16497">MGHDSPRADLPRIWAPLGGDQLGKKKKRLITAHSDKRRADQRAKRHSTGCRKGQKKGGRGCSDDAFWFKGVEPTGSPMSRIGATHQSRSGAALFVGLEVMSESVSASSYWHFDCVIFWWAGKNQEKEEKNYNSDVLLFGWDLLGVFLA</sequence>
<name>G9MNH6_HYPVG</name>
<evidence type="ECO:0000313" key="3">
    <source>
        <dbReference type="Proteomes" id="UP000007115"/>
    </source>
</evidence>
<feature type="region of interest" description="Disordered" evidence="1">
    <location>
        <begin position="1"/>
        <end position="20"/>
    </location>
</feature>
<reference evidence="2 3" key="1">
    <citation type="journal article" date="2011" name="Genome Biol.">
        <title>Comparative genome sequence analysis underscores mycoparasitism as the ancestral life style of Trichoderma.</title>
        <authorList>
            <person name="Kubicek C.P."/>
            <person name="Herrera-Estrella A."/>
            <person name="Seidl-Seiboth V."/>
            <person name="Martinez D.A."/>
            <person name="Druzhinina I.S."/>
            <person name="Thon M."/>
            <person name="Zeilinger S."/>
            <person name="Casas-Flores S."/>
            <person name="Horwitz B.A."/>
            <person name="Mukherjee P.K."/>
            <person name="Mukherjee M."/>
            <person name="Kredics L."/>
            <person name="Alcaraz L.D."/>
            <person name="Aerts A."/>
            <person name="Antal Z."/>
            <person name="Atanasova L."/>
            <person name="Cervantes-Badillo M.G."/>
            <person name="Challacombe J."/>
            <person name="Chertkov O."/>
            <person name="McCluskey K."/>
            <person name="Coulpier F."/>
            <person name="Deshpande N."/>
            <person name="von Doehren H."/>
            <person name="Ebbole D.J."/>
            <person name="Esquivel-Naranjo E.U."/>
            <person name="Fekete E."/>
            <person name="Flipphi M."/>
            <person name="Glaser F."/>
            <person name="Gomez-Rodriguez E.Y."/>
            <person name="Gruber S."/>
            <person name="Han C."/>
            <person name="Henrissat B."/>
            <person name="Hermosa R."/>
            <person name="Hernandez-Onate M."/>
            <person name="Karaffa L."/>
            <person name="Kosti I."/>
            <person name="Le Crom S."/>
            <person name="Lindquist E."/>
            <person name="Lucas S."/>
            <person name="Luebeck M."/>
            <person name="Luebeck P.S."/>
            <person name="Margeot A."/>
            <person name="Metz B."/>
            <person name="Misra M."/>
            <person name="Nevalainen H."/>
            <person name="Omann M."/>
            <person name="Packer N."/>
            <person name="Perrone G."/>
            <person name="Uresti-Rivera E.E."/>
            <person name="Salamov A."/>
            <person name="Schmoll M."/>
            <person name="Seiboth B."/>
            <person name="Shapiro H."/>
            <person name="Sukno S."/>
            <person name="Tamayo-Ramos J.A."/>
            <person name="Tisch D."/>
            <person name="Wiest A."/>
            <person name="Wilkinson H.H."/>
            <person name="Zhang M."/>
            <person name="Coutinho P.M."/>
            <person name="Kenerley C.M."/>
            <person name="Monte E."/>
            <person name="Baker S.E."/>
            <person name="Grigoriev I.V."/>
        </authorList>
    </citation>
    <scope>NUCLEOTIDE SEQUENCE [LARGE SCALE GENOMIC DNA]</scope>
    <source>
        <strain evidence="3">Gv29-8 / FGSC 10586</strain>
    </source>
</reference>
<evidence type="ECO:0000313" key="2">
    <source>
        <dbReference type="EMBL" id="EHK23432.1"/>
    </source>
</evidence>
<dbReference type="HOGENOM" id="CLU_1759068_0_0_1"/>
<dbReference type="GeneID" id="25796563"/>
<dbReference type="RefSeq" id="XP_013957660.1">
    <property type="nucleotide sequence ID" value="XM_014102185.1"/>
</dbReference>
<feature type="region of interest" description="Disordered" evidence="1">
    <location>
        <begin position="33"/>
        <end position="61"/>
    </location>
</feature>
<keyword evidence="3" id="KW-1185">Reference proteome</keyword>
<evidence type="ECO:0000256" key="1">
    <source>
        <dbReference type="SAM" id="MobiDB-lite"/>
    </source>
</evidence>
<dbReference type="VEuPathDB" id="FungiDB:TRIVIDRAFT_64123"/>
<comment type="caution">
    <text evidence="2">The sequence shown here is derived from an EMBL/GenBank/DDBJ whole genome shotgun (WGS) entry which is preliminary data.</text>
</comment>
<proteinExistence type="predicted"/>
<gene>
    <name evidence="2" type="ORF">TRIVIDRAFT_64123</name>
</gene>
<feature type="compositionally biased region" description="Basic and acidic residues" evidence="1">
    <location>
        <begin position="33"/>
        <end position="42"/>
    </location>
</feature>
<dbReference type="Proteomes" id="UP000007115">
    <property type="component" value="Unassembled WGS sequence"/>
</dbReference>
<protein>
    <submittedName>
        <fullName evidence="2">Uncharacterized protein</fullName>
    </submittedName>
</protein>
<dbReference type="AlphaFoldDB" id="G9MNH6"/>
<accession>G9MNH6</accession>
<feature type="compositionally biased region" description="Basic residues" evidence="1">
    <location>
        <begin position="43"/>
        <end position="58"/>
    </location>
</feature>
<organism evidence="2 3">
    <name type="scientific">Hypocrea virens (strain Gv29-8 / FGSC 10586)</name>
    <name type="common">Gliocladium virens</name>
    <name type="synonym">Trichoderma virens</name>
    <dbReference type="NCBI Taxonomy" id="413071"/>
    <lineage>
        <taxon>Eukaryota</taxon>
        <taxon>Fungi</taxon>
        <taxon>Dikarya</taxon>
        <taxon>Ascomycota</taxon>
        <taxon>Pezizomycotina</taxon>
        <taxon>Sordariomycetes</taxon>
        <taxon>Hypocreomycetidae</taxon>
        <taxon>Hypocreales</taxon>
        <taxon>Hypocreaceae</taxon>
        <taxon>Trichoderma</taxon>
    </lineage>
</organism>
<dbReference type="EMBL" id="ABDF02000005">
    <property type="protein sequence ID" value="EHK23432.1"/>
    <property type="molecule type" value="Genomic_DNA"/>
</dbReference>
<feature type="compositionally biased region" description="Basic and acidic residues" evidence="1">
    <location>
        <begin position="1"/>
        <end position="10"/>
    </location>
</feature>
<dbReference type="InParanoid" id="G9MNH6"/>